<protein>
    <submittedName>
        <fullName evidence="1">Uncharacterized protein</fullName>
    </submittedName>
</protein>
<proteinExistence type="predicted"/>
<name>A0ACC2TXZ9_9FUNG</name>
<comment type="caution">
    <text evidence="1">The sequence shown here is derived from an EMBL/GenBank/DDBJ whole genome shotgun (WGS) entry which is preliminary data.</text>
</comment>
<gene>
    <name evidence="1" type="ORF">DSO57_1033422</name>
</gene>
<evidence type="ECO:0000313" key="2">
    <source>
        <dbReference type="Proteomes" id="UP001165960"/>
    </source>
</evidence>
<dbReference type="EMBL" id="QTSX02001683">
    <property type="protein sequence ID" value="KAJ9079629.1"/>
    <property type="molecule type" value="Genomic_DNA"/>
</dbReference>
<reference evidence="1" key="1">
    <citation type="submission" date="2022-04" db="EMBL/GenBank/DDBJ databases">
        <title>Genome of the entomopathogenic fungus Entomophthora muscae.</title>
        <authorList>
            <person name="Elya C."/>
            <person name="Lovett B.R."/>
            <person name="Lee E."/>
            <person name="Macias A.M."/>
            <person name="Hajek A.E."/>
            <person name="De Bivort B.L."/>
            <person name="Kasson M.T."/>
            <person name="De Fine Licht H.H."/>
            <person name="Stajich J.E."/>
        </authorList>
    </citation>
    <scope>NUCLEOTIDE SEQUENCE</scope>
    <source>
        <strain evidence="1">Berkeley</strain>
    </source>
</reference>
<evidence type="ECO:0000313" key="1">
    <source>
        <dbReference type="EMBL" id="KAJ9079629.1"/>
    </source>
</evidence>
<sequence length="228" mass="24385">MISLVLGANPCPPGEVLAAISGKCVALCQVMGCDKCSGDSCIECLPGLTLLGSGSCVSDSECPLNKYQLGSECYDCHHLCASCYGPTKNQCLSCKATTNSTESYAEGSSCNSAPVEAGDDVCGLGRKNTCFEGCAKCLASEKESSLRNDEFLDDSKNKASSNIIAIAIGLFIVGALGMTVVSRVFKCMRFFGLFKRSRKPREHESWGYSQPYPPFARAHISHRYRGLP</sequence>
<dbReference type="Proteomes" id="UP001165960">
    <property type="component" value="Unassembled WGS sequence"/>
</dbReference>
<organism evidence="1 2">
    <name type="scientific">Entomophthora muscae</name>
    <dbReference type="NCBI Taxonomy" id="34485"/>
    <lineage>
        <taxon>Eukaryota</taxon>
        <taxon>Fungi</taxon>
        <taxon>Fungi incertae sedis</taxon>
        <taxon>Zoopagomycota</taxon>
        <taxon>Entomophthoromycotina</taxon>
        <taxon>Entomophthoromycetes</taxon>
        <taxon>Entomophthorales</taxon>
        <taxon>Entomophthoraceae</taxon>
        <taxon>Entomophthora</taxon>
    </lineage>
</organism>
<accession>A0ACC2TXZ9</accession>
<keyword evidence="2" id="KW-1185">Reference proteome</keyword>